<dbReference type="InterPro" id="IPR012668">
    <property type="entry name" value="CHP02466"/>
</dbReference>
<dbReference type="RefSeq" id="WP_218315449.1">
    <property type="nucleotide sequence ID" value="NZ_JAGSPB010000001.1"/>
</dbReference>
<dbReference type="EMBL" id="JAGSPB010000001">
    <property type="protein sequence ID" value="MBV7264923.1"/>
    <property type="molecule type" value="Genomic_DNA"/>
</dbReference>
<gene>
    <name evidence="1" type="ORF">KCG45_01875</name>
</gene>
<reference evidence="1 2" key="1">
    <citation type="submission" date="2021-04" db="EMBL/GenBank/DDBJ databases">
        <authorList>
            <person name="Pira H."/>
            <person name="Risdian C."/>
            <person name="Wink J."/>
        </authorList>
    </citation>
    <scope>NUCLEOTIDE SEQUENCE [LARGE SCALE GENOMIC DNA]</scope>
    <source>
        <strain evidence="1 2">WH131</strain>
    </source>
</reference>
<name>A0ABS6SKE3_9SPHN</name>
<proteinExistence type="predicted"/>
<evidence type="ECO:0000313" key="1">
    <source>
        <dbReference type="EMBL" id="MBV7264923.1"/>
    </source>
</evidence>
<evidence type="ECO:0000313" key="2">
    <source>
        <dbReference type="Proteomes" id="UP000699975"/>
    </source>
</evidence>
<sequence>MSDSDPASAAQRALERGDPAALTLFDRAIRGDPGNARLWLGKARALALTGDARGARIVAEQIADQAPGFIEAQDQLAEFRLAVGDEDFASHYAKAAAKQPRDPNILAALSNALASLDRSAEAADVAAEARARFPEEPHFALLEATHAGAAGEWDRAEVIYSALATFSPQRLVQEARHRLRAQDAGKAEALLDRVLEQNPWDIAAWALLGIAWRMSGNERADWLHVQTGLVQFRSLAGRADLIDDAAAELRKLHDISAMPLGQSLRGGSQTRGILFDRSEPIFAELRGTIEAALEEYRADLPAIDREHPLLRHREAAWSLAGSWSVRLTGGSDHHASHIHPAGIVSSALYLTVPETISSEIDRQGWLELGRPPRDLGLDLPALSAIKPKPCHLALFPSTMYHGTTPFISAAADQRLTVAFDVKVS</sequence>
<evidence type="ECO:0008006" key="3">
    <source>
        <dbReference type="Google" id="ProtNLM"/>
    </source>
</evidence>
<dbReference type="Pfam" id="PF14559">
    <property type="entry name" value="TPR_19"/>
    <property type="match status" value="1"/>
</dbReference>
<comment type="caution">
    <text evidence="1">The sequence shown here is derived from an EMBL/GenBank/DDBJ whole genome shotgun (WGS) entry which is preliminary data.</text>
</comment>
<organism evidence="1 2">
    <name type="scientific">Erythrobacter ani</name>
    <dbReference type="NCBI Taxonomy" id="2827235"/>
    <lineage>
        <taxon>Bacteria</taxon>
        <taxon>Pseudomonadati</taxon>
        <taxon>Pseudomonadota</taxon>
        <taxon>Alphaproteobacteria</taxon>
        <taxon>Sphingomonadales</taxon>
        <taxon>Erythrobacteraceae</taxon>
        <taxon>Erythrobacter/Porphyrobacter group</taxon>
        <taxon>Erythrobacter</taxon>
    </lineage>
</organism>
<accession>A0ABS6SKE3</accession>
<dbReference type="Pfam" id="PF13759">
    <property type="entry name" value="2OG-FeII_Oxy_5"/>
    <property type="match status" value="1"/>
</dbReference>
<dbReference type="Proteomes" id="UP000699975">
    <property type="component" value="Unassembled WGS sequence"/>
</dbReference>
<protein>
    <recommendedName>
        <fullName evidence="3">Tetratricopeptide repeat protein</fullName>
    </recommendedName>
</protein>
<keyword evidence="2" id="KW-1185">Reference proteome</keyword>